<keyword evidence="8" id="KW-1185">Reference proteome</keyword>
<dbReference type="SUPFAM" id="SSF53474">
    <property type="entry name" value="alpha/beta-Hydrolases"/>
    <property type="match status" value="1"/>
</dbReference>
<dbReference type="InterPro" id="IPR051218">
    <property type="entry name" value="Sec_MonoDiacylglyc_Lipase"/>
</dbReference>
<proteinExistence type="inferred from homology"/>
<reference evidence="7 8" key="1">
    <citation type="journal article" date="2008" name="Nature">
        <title>The genome of Laccaria bicolor provides insights into mycorrhizal symbiosis.</title>
        <authorList>
            <person name="Martin F."/>
            <person name="Aerts A."/>
            <person name="Ahren D."/>
            <person name="Brun A."/>
            <person name="Danchin E.G.J."/>
            <person name="Duchaussoy F."/>
            <person name="Gibon J."/>
            <person name="Kohler A."/>
            <person name="Lindquist E."/>
            <person name="Pereda V."/>
            <person name="Salamov A."/>
            <person name="Shapiro H.J."/>
            <person name="Wuyts J."/>
            <person name="Blaudez D."/>
            <person name="Buee M."/>
            <person name="Brokstein P."/>
            <person name="Canbaeck B."/>
            <person name="Cohen D."/>
            <person name="Courty P.E."/>
            <person name="Coutinho P.M."/>
            <person name="Delaruelle C."/>
            <person name="Detter J.C."/>
            <person name="Deveau A."/>
            <person name="DiFazio S."/>
            <person name="Duplessis S."/>
            <person name="Fraissinet-Tachet L."/>
            <person name="Lucic E."/>
            <person name="Frey-Klett P."/>
            <person name="Fourrey C."/>
            <person name="Feussner I."/>
            <person name="Gay G."/>
            <person name="Grimwood J."/>
            <person name="Hoegger P.J."/>
            <person name="Jain P."/>
            <person name="Kilaru S."/>
            <person name="Labbe J."/>
            <person name="Lin Y.C."/>
            <person name="Legue V."/>
            <person name="Le Tacon F."/>
            <person name="Marmeisse R."/>
            <person name="Melayah D."/>
            <person name="Montanini B."/>
            <person name="Muratet M."/>
            <person name="Nehls U."/>
            <person name="Niculita-Hirzel H."/>
            <person name="Oudot-Le Secq M.P."/>
            <person name="Peter M."/>
            <person name="Quesneville H."/>
            <person name="Rajashekar B."/>
            <person name="Reich M."/>
            <person name="Rouhier N."/>
            <person name="Schmutz J."/>
            <person name="Yin T."/>
            <person name="Chalot M."/>
            <person name="Henrissat B."/>
            <person name="Kuees U."/>
            <person name="Lucas S."/>
            <person name="Van de Peer Y."/>
            <person name="Podila G.K."/>
            <person name="Polle A."/>
            <person name="Pukkila P.J."/>
            <person name="Richardson P.M."/>
            <person name="Rouze P."/>
            <person name="Sanders I.R."/>
            <person name="Stajich J.E."/>
            <person name="Tunlid A."/>
            <person name="Tuskan G."/>
            <person name="Grigoriev I.V."/>
        </authorList>
    </citation>
    <scope>NUCLEOTIDE SEQUENCE [LARGE SCALE GENOMIC DNA]</scope>
    <source>
        <strain evidence="8">S238N-H82 / ATCC MYA-4686</strain>
    </source>
</reference>
<dbReference type="Proteomes" id="UP000001194">
    <property type="component" value="Unassembled WGS sequence"/>
</dbReference>
<evidence type="ECO:0000256" key="2">
    <source>
        <dbReference type="ARBA" id="ARBA00043996"/>
    </source>
</evidence>
<dbReference type="KEGG" id="lbc:LACBIDRAFT_381649"/>
<dbReference type="InterPro" id="IPR035992">
    <property type="entry name" value="Ricin_B-like_lectins"/>
</dbReference>
<dbReference type="OrthoDB" id="426718at2759"/>
<comment type="catalytic activity">
    <reaction evidence="4">
        <text>a monoacylglycerol + H2O = glycerol + a fatty acid + H(+)</text>
        <dbReference type="Rhea" id="RHEA:15245"/>
        <dbReference type="ChEBI" id="CHEBI:15377"/>
        <dbReference type="ChEBI" id="CHEBI:15378"/>
        <dbReference type="ChEBI" id="CHEBI:17408"/>
        <dbReference type="ChEBI" id="CHEBI:17754"/>
        <dbReference type="ChEBI" id="CHEBI:28868"/>
    </reaction>
</comment>
<dbReference type="Pfam" id="PF19193">
    <property type="entry name" value="Tectonin"/>
    <property type="match status" value="1"/>
</dbReference>
<keyword evidence="1" id="KW-1015">Disulfide bond</keyword>
<evidence type="ECO:0000259" key="5">
    <source>
        <dbReference type="Pfam" id="PF01764"/>
    </source>
</evidence>
<dbReference type="HOGENOM" id="CLU_277864_0_0_1"/>
<dbReference type="Pfam" id="PF01764">
    <property type="entry name" value="Lipase_3"/>
    <property type="match status" value="1"/>
</dbReference>
<sequence>MVWGISFQNNTNLSVTLTPNGNVGSADRFIQVAGYHSIIIQEVGNRVRRTGTTWAVVVYDGFHNFELGYEGGPTFNFVISRDPTLGIVYTVNNKSWQLPILPTKTIADRSPVWLYTFISGLVIDVTPNSAGKSPSLQIKKPRLGSTVGTQLWVWTELLQIVNPSTNQCLSTDGATITLVAYQSGATSVPPEQMWIRISSTGRIQNSKYPTKVLRADRPQLTTPPPPAGSKDAWGYGYIVGASLLLSNDAPLWQPTFFDGPELREWCLIPPGFAQPIFSSSGSVLDRVSSAPSPDYNNLLSSQLWYHSRGLLINDLDGQTLSVTPQNNNWYPIEKDVYNVQLVQTQSAFNQFGGTRWGVDTSTSNQIVNLQVDGPFYFTTSAQVINRVRVGSQSTDWSFGGTREWQWFRGPDLRNASFIDLTVAPNGFLVGLTSDKRIVYSGVNQIWKELAPVVTAMNAKVTNVSLGLPSMLYALLDDGTIYRLADYNTSAIWTAIPSVSGGASYISCGVDNNLWAISKTGKVLTLDGTSASLAWVDVTSTSPANLVSVSAGTSNSVWAVDNAGKVWRRTSSSSTISGWVDGGASNLRSVQVGVDGSVFGVTTQQGIVRYNGTNLNTWQALPGHVKSLAVASSNLVIGTSYIEGIFRYRPVTSTPSLTTRFHTLSAGSDIRPLDSAVNVNFNATIDEFILCGGMANIVYSTDVDVTTYLTNVSYIVKVIINDAATHTQAFVAWNSYNKTLVVAFRGTDSTQDVVNDLQQTESSSLTLLGAGPLQGLVPQGFATAYGAVRSQVWTAVQNVVDSVTISQIKKIYVTGHSLGGALAAYGAADLAVLLKAKYSFTDSNVLKMINFGAPYSANDAFYDFFTNGLASSVTGVAVINERDIVPYLSVPLYAWRRLGAQYILHDPNYPLLVDTLYSHQMATYNTLLSSPFNAFTAIKSIEVQITTGSNAFGWFDKAGTDRAVSIVFGAVNKTGYSVTLPLTGSSKTFKLENVLVDPLTDAGVPSSGVSLLTFENDKTDTFNLDKAYLLDVRDVNGFVLCIDNSTSFTQNAAAFLNFGIRDNWLVTAIKIKIDGAVRYNKGTSVYLGPDFNAAYADNLLPIP</sequence>
<dbReference type="SUPFAM" id="SSF50370">
    <property type="entry name" value="Ricin B-like lectins"/>
    <property type="match status" value="1"/>
</dbReference>
<dbReference type="InterPro" id="IPR029058">
    <property type="entry name" value="AB_hydrolase_fold"/>
</dbReference>
<dbReference type="EMBL" id="DS547093">
    <property type="protein sequence ID" value="EDR13156.1"/>
    <property type="molecule type" value="Genomic_DNA"/>
</dbReference>
<evidence type="ECO:0000313" key="8">
    <source>
        <dbReference type="Proteomes" id="UP000001194"/>
    </source>
</evidence>
<dbReference type="GeneID" id="6071686"/>
<dbReference type="GO" id="GO:0006629">
    <property type="term" value="P:lipid metabolic process"/>
    <property type="evidence" value="ECO:0007669"/>
    <property type="project" value="InterPro"/>
</dbReference>
<comment type="similarity">
    <text evidence="2">Belongs to the AB hydrolase superfamily. Lipase family. Class 3 subfamily.</text>
</comment>
<accession>B0CWZ6</accession>
<evidence type="ECO:0000313" key="7">
    <source>
        <dbReference type="EMBL" id="EDR13156.1"/>
    </source>
</evidence>
<dbReference type="RefSeq" id="XP_001875654.1">
    <property type="nucleotide sequence ID" value="XM_001875619.1"/>
</dbReference>
<feature type="domain" description="Fungal lipase-type" evidence="5">
    <location>
        <begin position="740"/>
        <end position="888"/>
    </location>
</feature>
<protein>
    <submittedName>
        <fullName evidence="7">Ricin-containing lipase tectonin-like protein</fullName>
    </submittedName>
</protein>
<comment type="catalytic activity">
    <reaction evidence="3">
        <text>a diacylglycerol + H2O = a monoacylglycerol + a fatty acid + H(+)</text>
        <dbReference type="Rhea" id="RHEA:32731"/>
        <dbReference type="ChEBI" id="CHEBI:15377"/>
        <dbReference type="ChEBI" id="CHEBI:15378"/>
        <dbReference type="ChEBI" id="CHEBI:17408"/>
        <dbReference type="ChEBI" id="CHEBI:18035"/>
        <dbReference type="ChEBI" id="CHEBI:28868"/>
    </reaction>
</comment>
<dbReference type="Gene3D" id="2.80.10.50">
    <property type="match status" value="1"/>
</dbReference>
<gene>
    <name evidence="7" type="ORF">LACBIDRAFT_381649</name>
</gene>
<dbReference type="PANTHER" id="PTHR45856:SF24">
    <property type="entry name" value="FUNGAL LIPASE-LIKE DOMAIN-CONTAINING PROTEIN"/>
    <property type="match status" value="1"/>
</dbReference>
<dbReference type="SUPFAM" id="SSF101898">
    <property type="entry name" value="NHL repeat"/>
    <property type="match status" value="1"/>
</dbReference>
<dbReference type="InterPro" id="IPR040862">
    <property type="entry name" value="HA1"/>
</dbReference>
<dbReference type="Gene3D" id="2.60.200.70">
    <property type="match status" value="1"/>
</dbReference>
<evidence type="ECO:0000256" key="4">
    <source>
        <dbReference type="ARBA" id="ARBA00048461"/>
    </source>
</evidence>
<dbReference type="AlphaFoldDB" id="B0CWZ6"/>
<evidence type="ECO:0000256" key="1">
    <source>
        <dbReference type="ARBA" id="ARBA00023157"/>
    </source>
</evidence>
<dbReference type="PANTHER" id="PTHR45856">
    <property type="entry name" value="ALPHA/BETA-HYDROLASES SUPERFAMILY PROTEIN"/>
    <property type="match status" value="1"/>
</dbReference>
<organism evidence="8">
    <name type="scientific">Laccaria bicolor (strain S238N-H82 / ATCC MYA-4686)</name>
    <name type="common">Bicoloured deceiver</name>
    <name type="synonym">Laccaria laccata var. bicolor</name>
    <dbReference type="NCBI Taxonomy" id="486041"/>
    <lineage>
        <taxon>Eukaryota</taxon>
        <taxon>Fungi</taxon>
        <taxon>Dikarya</taxon>
        <taxon>Basidiomycota</taxon>
        <taxon>Agaricomycotina</taxon>
        <taxon>Agaricomycetes</taxon>
        <taxon>Agaricomycetidae</taxon>
        <taxon>Agaricales</taxon>
        <taxon>Agaricineae</taxon>
        <taxon>Hydnangiaceae</taxon>
        <taxon>Laccaria</taxon>
    </lineage>
</organism>
<feature type="domain" description="Hemagglutinin I" evidence="6">
    <location>
        <begin position="3"/>
        <end position="91"/>
    </location>
</feature>
<dbReference type="InParanoid" id="B0CWZ6"/>
<evidence type="ECO:0000259" key="6">
    <source>
        <dbReference type="Pfam" id="PF18239"/>
    </source>
</evidence>
<dbReference type="Pfam" id="PF18239">
    <property type="entry name" value="HA1"/>
    <property type="match status" value="1"/>
</dbReference>
<dbReference type="SMART" id="SM00706">
    <property type="entry name" value="TECPR"/>
    <property type="match status" value="5"/>
</dbReference>
<dbReference type="InterPro" id="IPR006624">
    <property type="entry name" value="Beta-propeller_rpt_TECPR"/>
</dbReference>
<dbReference type="InterPro" id="IPR002921">
    <property type="entry name" value="Fungal_lipase-type"/>
</dbReference>
<dbReference type="Gene3D" id="3.40.50.1820">
    <property type="entry name" value="alpha/beta hydrolase"/>
    <property type="match status" value="1"/>
</dbReference>
<name>B0CWZ6_LACBS</name>
<evidence type="ECO:0000256" key="3">
    <source>
        <dbReference type="ARBA" id="ARBA00047591"/>
    </source>
</evidence>